<dbReference type="Proteomes" id="UP000325576">
    <property type="component" value="Unassembled WGS sequence"/>
</dbReference>
<evidence type="ECO:0000256" key="2">
    <source>
        <dbReference type="ARBA" id="ARBA00022827"/>
    </source>
</evidence>
<dbReference type="PANTHER" id="PTHR43884">
    <property type="entry name" value="ACYL-COA DEHYDROGENASE"/>
    <property type="match status" value="1"/>
</dbReference>
<keyword evidence="2" id="KW-0274">FAD</keyword>
<sequence>MTIGLSEEDRDLRDSVRGWAARHATPTAIREAVEAKVETRPQLWSGLAEQGLLGLHVAEEFGGAGYGLVELAIVVEELGRSMVPGTFLPTVVVSAVLSDAGVTAPLAGLVDGSTLGA</sequence>
<reference evidence="5 6" key="1">
    <citation type="journal article" date="2017" name="Poromechanics V (2013)">
        <title>Genomic Characterization of the Arsenic-Tolerant Actinobacterium, &lt;i&gt;Rhodococcus erythropolis&lt;/i&gt; S43.</title>
        <authorList>
            <person name="Retamal-Morales G."/>
            <person name="Mehnert M."/>
            <person name="Schwabe R."/>
            <person name="Tischler D."/>
            <person name="Schloemann M."/>
            <person name="Levican G.J."/>
        </authorList>
    </citation>
    <scope>NUCLEOTIDE SEQUENCE [LARGE SCALE GENOMIC DNA]</scope>
    <source>
        <strain evidence="5 6">S43</strain>
    </source>
</reference>
<dbReference type="Gene3D" id="1.10.540.10">
    <property type="entry name" value="Acyl-CoA dehydrogenase/oxidase, N-terminal domain"/>
    <property type="match status" value="1"/>
</dbReference>
<dbReference type="Pfam" id="PF02771">
    <property type="entry name" value="Acyl-CoA_dh_N"/>
    <property type="match status" value="1"/>
</dbReference>
<evidence type="ECO:0000259" key="4">
    <source>
        <dbReference type="Pfam" id="PF02771"/>
    </source>
</evidence>
<comment type="caution">
    <text evidence="5">The sequence shown here is derived from an EMBL/GenBank/DDBJ whole genome shotgun (WGS) entry which is preliminary data.</text>
</comment>
<dbReference type="EMBL" id="MRBO01000642">
    <property type="protein sequence ID" value="KAB2582767.1"/>
    <property type="molecule type" value="Genomic_DNA"/>
</dbReference>
<evidence type="ECO:0000313" key="5">
    <source>
        <dbReference type="EMBL" id="KAB2582767.1"/>
    </source>
</evidence>
<evidence type="ECO:0000313" key="6">
    <source>
        <dbReference type="Proteomes" id="UP000325576"/>
    </source>
</evidence>
<name>A0A5N5DY01_RHOER</name>
<protein>
    <recommendedName>
        <fullName evidence="4">Acyl-CoA dehydrogenase/oxidase N-terminal domain-containing protein</fullName>
    </recommendedName>
</protein>
<organism evidence="5 6">
    <name type="scientific">Rhodococcus erythropolis</name>
    <name type="common">Arthrobacter picolinophilus</name>
    <dbReference type="NCBI Taxonomy" id="1833"/>
    <lineage>
        <taxon>Bacteria</taxon>
        <taxon>Bacillati</taxon>
        <taxon>Actinomycetota</taxon>
        <taxon>Actinomycetes</taxon>
        <taxon>Mycobacteriales</taxon>
        <taxon>Nocardiaceae</taxon>
        <taxon>Rhodococcus</taxon>
        <taxon>Rhodococcus erythropolis group</taxon>
    </lineage>
</organism>
<dbReference type="InterPro" id="IPR037069">
    <property type="entry name" value="AcylCoA_DH/ox_N_sf"/>
</dbReference>
<feature type="domain" description="Acyl-CoA dehydrogenase/oxidase N-terminal" evidence="4">
    <location>
        <begin position="6"/>
        <end position="93"/>
    </location>
</feature>
<evidence type="ECO:0000256" key="1">
    <source>
        <dbReference type="ARBA" id="ARBA00022630"/>
    </source>
</evidence>
<keyword evidence="3" id="KW-0560">Oxidoreductase</keyword>
<dbReference type="PANTHER" id="PTHR43884:SF20">
    <property type="entry name" value="ACYL-COA DEHYDROGENASE FADE28"/>
    <property type="match status" value="1"/>
</dbReference>
<accession>A0A5N5DY01</accession>
<proteinExistence type="predicted"/>
<dbReference type="GO" id="GO:0003995">
    <property type="term" value="F:acyl-CoA dehydrogenase activity"/>
    <property type="evidence" value="ECO:0007669"/>
    <property type="project" value="TreeGrafter"/>
</dbReference>
<dbReference type="InterPro" id="IPR013786">
    <property type="entry name" value="AcylCoA_DH/ox_N"/>
</dbReference>
<dbReference type="SUPFAM" id="SSF56645">
    <property type="entry name" value="Acyl-CoA dehydrogenase NM domain-like"/>
    <property type="match status" value="1"/>
</dbReference>
<evidence type="ECO:0000256" key="3">
    <source>
        <dbReference type="ARBA" id="ARBA00023002"/>
    </source>
</evidence>
<keyword evidence="1" id="KW-0285">Flavoprotein</keyword>
<dbReference type="GO" id="GO:0050660">
    <property type="term" value="F:flavin adenine dinucleotide binding"/>
    <property type="evidence" value="ECO:0007669"/>
    <property type="project" value="InterPro"/>
</dbReference>
<feature type="non-terminal residue" evidence="5">
    <location>
        <position position="117"/>
    </location>
</feature>
<gene>
    <name evidence="5" type="ORF">BS297_24025</name>
</gene>
<dbReference type="AlphaFoldDB" id="A0A5N5DY01"/>
<dbReference type="InterPro" id="IPR009100">
    <property type="entry name" value="AcylCoA_DH/oxidase_NM_dom_sf"/>
</dbReference>